<reference evidence="2" key="2">
    <citation type="submission" date="2015-01" db="EMBL/GenBank/DDBJ databases">
        <title>Evolutionary Origins and Diversification of the Mycorrhizal Mutualists.</title>
        <authorList>
            <consortium name="DOE Joint Genome Institute"/>
            <consortium name="Mycorrhizal Genomics Consortium"/>
            <person name="Kohler A."/>
            <person name="Kuo A."/>
            <person name="Nagy L.G."/>
            <person name="Floudas D."/>
            <person name="Copeland A."/>
            <person name="Barry K.W."/>
            <person name="Cichocki N."/>
            <person name="Veneault-Fourrey C."/>
            <person name="LaButti K."/>
            <person name="Lindquist E.A."/>
            <person name="Lipzen A."/>
            <person name="Lundell T."/>
            <person name="Morin E."/>
            <person name="Murat C."/>
            <person name="Riley R."/>
            <person name="Ohm R."/>
            <person name="Sun H."/>
            <person name="Tunlid A."/>
            <person name="Henrissat B."/>
            <person name="Grigoriev I.V."/>
            <person name="Hibbett D.S."/>
            <person name="Martin F."/>
        </authorList>
    </citation>
    <scope>NUCLEOTIDE SEQUENCE [LARGE SCALE GENOMIC DNA]</scope>
    <source>
        <strain evidence="2">Foug A</strain>
    </source>
</reference>
<dbReference type="OrthoDB" id="1681765at2759"/>
<keyword evidence="2" id="KW-1185">Reference proteome</keyword>
<sequence>MLKPEPVVWVWVYCGYRHEPDTIFSDLNDVEEEWNFVLMDMEEEVDKEFYGHLGDGPTTVAER</sequence>
<protein>
    <submittedName>
        <fullName evidence="1">Uncharacterized protein</fullName>
    </submittedName>
</protein>
<dbReference type="Proteomes" id="UP000053989">
    <property type="component" value="Unassembled WGS sequence"/>
</dbReference>
<dbReference type="HOGENOM" id="CLU_2887126_0_0_1"/>
<evidence type="ECO:0000313" key="1">
    <source>
        <dbReference type="EMBL" id="KIM50556.1"/>
    </source>
</evidence>
<accession>A0A0C3D363</accession>
<evidence type="ECO:0000313" key="2">
    <source>
        <dbReference type="Proteomes" id="UP000053989"/>
    </source>
</evidence>
<gene>
    <name evidence="1" type="ORF">SCLCIDRAFT_34173</name>
</gene>
<name>A0A0C3D363_9AGAM</name>
<dbReference type="InParanoid" id="A0A0C3D363"/>
<organism evidence="1 2">
    <name type="scientific">Scleroderma citrinum Foug A</name>
    <dbReference type="NCBI Taxonomy" id="1036808"/>
    <lineage>
        <taxon>Eukaryota</taxon>
        <taxon>Fungi</taxon>
        <taxon>Dikarya</taxon>
        <taxon>Basidiomycota</taxon>
        <taxon>Agaricomycotina</taxon>
        <taxon>Agaricomycetes</taxon>
        <taxon>Agaricomycetidae</taxon>
        <taxon>Boletales</taxon>
        <taxon>Sclerodermatineae</taxon>
        <taxon>Sclerodermataceae</taxon>
        <taxon>Scleroderma</taxon>
    </lineage>
</organism>
<reference evidence="1 2" key="1">
    <citation type="submission" date="2014-04" db="EMBL/GenBank/DDBJ databases">
        <authorList>
            <consortium name="DOE Joint Genome Institute"/>
            <person name="Kuo A."/>
            <person name="Kohler A."/>
            <person name="Nagy L.G."/>
            <person name="Floudas D."/>
            <person name="Copeland A."/>
            <person name="Barry K.W."/>
            <person name="Cichocki N."/>
            <person name="Veneault-Fourrey C."/>
            <person name="LaButti K."/>
            <person name="Lindquist E.A."/>
            <person name="Lipzen A."/>
            <person name="Lundell T."/>
            <person name="Morin E."/>
            <person name="Murat C."/>
            <person name="Sun H."/>
            <person name="Tunlid A."/>
            <person name="Henrissat B."/>
            <person name="Grigoriev I.V."/>
            <person name="Hibbett D.S."/>
            <person name="Martin F."/>
            <person name="Nordberg H.P."/>
            <person name="Cantor M.N."/>
            <person name="Hua S.X."/>
        </authorList>
    </citation>
    <scope>NUCLEOTIDE SEQUENCE [LARGE SCALE GENOMIC DNA]</scope>
    <source>
        <strain evidence="1 2">Foug A</strain>
    </source>
</reference>
<dbReference type="EMBL" id="KN822384">
    <property type="protein sequence ID" value="KIM50556.1"/>
    <property type="molecule type" value="Genomic_DNA"/>
</dbReference>
<proteinExistence type="predicted"/>
<dbReference type="AlphaFoldDB" id="A0A0C3D363"/>